<evidence type="ECO:0000313" key="2">
    <source>
        <dbReference type="Proteomes" id="UP000284842"/>
    </source>
</evidence>
<dbReference type="Proteomes" id="UP000284842">
    <property type="component" value="Unassembled WGS sequence"/>
</dbReference>
<keyword evidence="2" id="KW-1185">Reference proteome</keyword>
<reference evidence="1 2" key="1">
    <citation type="journal article" date="2018" name="Evol. Lett.">
        <title>Horizontal gene cluster transfer increased hallucinogenic mushroom diversity.</title>
        <authorList>
            <person name="Reynolds H.T."/>
            <person name="Vijayakumar V."/>
            <person name="Gluck-Thaler E."/>
            <person name="Korotkin H.B."/>
            <person name="Matheny P.B."/>
            <person name="Slot J.C."/>
        </authorList>
    </citation>
    <scope>NUCLEOTIDE SEQUENCE [LARGE SCALE GENOMIC DNA]</scope>
    <source>
        <strain evidence="1 2">2629</strain>
    </source>
</reference>
<accession>A0A409WU78</accession>
<evidence type="ECO:0000313" key="1">
    <source>
        <dbReference type="EMBL" id="PPQ82037.1"/>
    </source>
</evidence>
<organism evidence="1 2">
    <name type="scientific">Panaeolus cyanescens</name>
    <dbReference type="NCBI Taxonomy" id="181874"/>
    <lineage>
        <taxon>Eukaryota</taxon>
        <taxon>Fungi</taxon>
        <taxon>Dikarya</taxon>
        <taxon>Basidiomycota</taxon>
        <taxon>Agaricomycotina</taxon>
        <taxon>Agaricomycetes</taxon>
        <taxon>Agaricomycetidae</taxon>
        <taxon>Agaricales</taxon>
        <taxon>Agaricineae</taxon>
        <taxon>Galeropsidaceae</taxon>
        <taxon>Panaeolus</taxon>
    </lineage>
</organism>
<proteinExistence type="predicted"/>
<protein>
    <submittedName>
        <fullName evidence="1">Uncharacterized protein</fullName>
    </submittedName>
</protein>
<dbReference type="EMBL" id="NHTK01005211">
    <property type="protein sequence ID" value="PPQ82037.1"/>
    <property type="molecule type" value="Genomic_DNA"/>
</dbReference>
<comment type="caution">
    <text evidence="1">The sequence shown here is derived from an EMBL/GenBank/DDBJ whole genome shotgun (WGS) entry which is preliminary data.</text>
</comment>
<dbReference type="InParanoid" id="A0A409WU78"/>
<name>A0A409WU78_9AGAR</name>
<sequence>MSLKGYTSPLSELQDFTLQPIPVASDVVLNELLPLIAVDTPLEENDKEELEQVIRKVAKAVSYSWFMAKHFAKGLNSLCSWLDSWNLGTIPLRSFGNYFIRATMGLRYAKANMIDAKVLYEEAESVVEPLFRKYLQKFGPDTIVKVTSKQSIGGELNFQKVPLKTISDSVLLRLREIIINSGYCLEMLQEVDEVLVSFLEDEAVSERQPLDTIPTWRKYPPQVWGVLYGAVEGISSDLESLMDDYAQLFDWIPQAGSAMEEMNRIATDIRYRETQVVSPVICKWRIPEDPDTPLDVLVQAVGKLGSCIIKVSNVIKIADNVSRLTISLEFTGSSQDALDRVTLRCLKSELHTSYPVRFLGLGSSGLDKRPTGPKKWLGLNRPPRVFTKFTETTAEWKDFTIKPIPVASDIVLNELVPLTAADTPLEKDATEELEQVIRKVAKAVSHSWMMAKQFARGLYFLCSRLNNWDLGRISLRRLADRFIGLTMDLRYAKANMIDAKGLYRGHPPGESVT</sequence>
<dbReference type="AlphaFoldDB" id="A0A409WU78"/>
<gene>
    <name evidence="1" type="ORF">CVT24_009917</name>
</gene>